<sequence>MTSDYYDPDEPMNRTPPLVAAVPKYAVDEDPPPFVRNGEFPECDKGTRDRSPRKPHYPESSCQTRHGDGLLIGYLGPDYPDVARIARDDPLEVSPKRGRPRDLDHYRRNGPAAPPIPPVQEAKEEQKDSTTAATPSTSADKEPNPRSPGHKTTLPPILPSNPSLESPPQRRRFPSIHAPPLPNLLPPHERRASLDRPVLNPPTEVKSRFSVPSLQPLPSIHSPPSSSAATSPETVNNTPLPSISALGLNKSDVSASPYNAFSPLSYAGPGVPTPRESPLDRHLPSLIPPSPYTHYSPVSALSAKDASNNPSPASQPATWRTPTSAVAPTALPPPPPPAPSEPPVPQSPYEMSPVTAKSPATNYPAPTEQIAPGVAGQSTFSANMMANGVPTGVGHYKCEHPGCTAAPFQTQYLLK</sequence>
<evidence type="ECO:0000313" key="2">
    <source>
        <dbReference type="EMBL" id="KAJ5245868.1"/>
    </source>
</evidence>
<accession>A0A9W9PFG3</accession>
<feature type="region of interest" description="Disordered" evidence="1">
    <location>
        <begin position="26"/>
        <end position="368"/>
    </location>
</feature>
<feature type="compositionally biased region" description="Low complexity" evidence="1">
    <location>
        <begin position="129"/>
        <end position="138"/>
    </location>
</feature>
<dbReference type="EMBL" id="JAPQKS010000002">
    <property type="protein sequence ID" value="KAJ5245868.1"/>
    <property type="molecule type" value="Genomic_DNA"/>
</dbReference>
<reference evidence="2" key="1">
    <citation type="submission" date="2022-11" db="EMBL/GenBank/DDBJ databases">
        <authorList>
            <person name="Petersen C."/>
        </authorList>
    </citation>
    <scope>NUCLEOTIDE SEQUENCE</scope>
    <source>
        <strain evidence="2">IBT 19713</strain>
    </source>
</reference>
<reference evidence="2" key="2">
    <citation type="journal article" date="2023" name="IMA Fungus">
        <title>Comparative genomic study of the Penicillium genus elucidates a diverse pangenome and 15 lateral gene transfer events.</title>
        <authorList>
            <person name="Petersen C."/>
            <person name="Sorensen T."/>
            <person name="Nielsen M.R."/>
            <person name="Sondergaard T.E."/>
            <person name="Sorensen J.L."/>
            <person name="Fitzpatrick D.A."/>
            <person name="Frisvad J.C."/>
            <person name="Nielsen K.L."/>
        </authorList>
    </citation>
    <scope>NUCLEOTIDE SEQUENCE</scope>
    <source>
        <strain evidence="2">IBT 19713</strain>
    </source>
</reference>
<comment type="caution">
    <text evidence="2">The sequence shown here is derived from an EMBL/GenBank/DDBJ whole genome shotgun (WGS) entry which is preliminary data.</text>
</comment>
<feature type="compositionally biased region" description="Basic and acidic residues" evidence="1">
    <location>
        <begin position="42"/>
        <end position="52"/>
    </location>
</feature>
<name>A0A9W9PFG3_9EURO</name>
<organism evidence="2 3">
    <name type="scientific">Penicillium chermesinum</name>
    <dbReference type="NCBI Taxonomy" id="63820"/>
    <lineage>
        <taxon>Eukaryota</taxon>
        <taxon>Fungi</taxon>
        <taxon>Dikarya</taxon>
        <taxon>Ascomycota</taxon>
        <taxon>Pezizomycotina</taxon>
        <taxon>Eurotiomycetes</taxon>
        <taxon>Eurotiomycetidae</taxon>
        <taxon>Eurotiales</taxon>
        <taxon>Aspergillaceae</taxon>
        <taxon>Penicillium</taxon>
    </lineage>
</organism>
<dbReference type="AlphaFoldDB" id="A0A9W9PFG3"/>
<gene>
    <name evidence="2" type="ORF">N7468_000851</name>
</gene>
<dbReference type="RefSeq" id="XP_058333289.1">
    <property type="nucleotide sequence ID" value="XM_058470148.1"/>
</dbReference>
<evidence type="ECO:0000313" key="3">
    <source>
        <dbReference type="Proteomes" id="UP001150941"/>
    </source>
</evidence>
<dbReference type="GeneID" id="83197451"/>
<feature type="compositionally biased region" description="Pro residues" evidence="1">
    <location>
        <begin position="330"/>
        <end position="346"/>
    </location>
</feature>
<feature type="compositionally biased region" description="Low complexity" evidence="1">
    <location>
        <begin position="212"/>
        <end position="232"/>
    </location>
</feature>
<protein>
    <submittedName>
        <fullName evidence="2">Uncharacterized protein</fullName>
    </submittedName>
</protein>
<dbReference type="OrthoDB" id="6077919at2759"/>
<dbReference type="Proteomes" id="UP001150941">
    <property type="component" value="Unassembled WGS sequence"/>
</dbReference>
<proteinExistence type="predicted"/>
<evidence type="ECO:0000256" key="1">
    <source>
        <dbReference type="SAM" id="MobiDB-lite"/>
    </source>
</evidence>
<feature type="compositionally biased region" description="Polar residues" evidence="1">
    <location>
        <begin position="305"/>
        <end position="320"/>
    </location>
</feature>
<keyword evidence="3" id="KW-1185">Reference proteome</keyword>